<feature type="compositionally biased region" description="Low complexity" evidence="1">
    <location>
        <begin position="144"/>
        <end position="158"/>
    </location>
</feature>
<proteinExistence type="predicted"/>
<dbReference type="EMBL" id="MCGN01000005">
    <property type="protein sequence ID" value="ORY96917.1"/>
    <property type="molecule type" value="Genomic_DNA"/>
</dbReference>
<keyword evidence="3" id="KW-1185">Reference proteome</keyword>
<dbReference type="AlphaFoldDB" id="A0A1X2HDQ0"/>
<feature type="compositionally biased region" description="Polar residues" evidence="1">
    <location>
        <begin position="1"/>
        <end position="35"/>
    </location>
</feature>
<protein>
    <submittedName>
        <fullName evidence="2">Uncharacterized protein</fullName>
    </submittedName>
</protein>
<organism evidence="2 3">
    <name type="scientific">Syncephalastrum racemosum</name>
    <name type="common">Filamentous fungus</name>
    <dbReference type="NCBI Taxonomy" id="13706"/>
    <lineage>
        <taxon>Eukaryota</taxon>
        <taxon>Fungi</taxon>
        <taxon>Fungi incertae sedis</taxon>
        <taxon>Mucoromycota</taxon>
        <taxon>Mucoromycotina</taxon>
        <taxon>Mucoromycetes</taxon>
        <taxon>Mucorales</taxon>
        <taxon>Syncephalastraceae</taxon>
        <taxon>Syncephalastrum</taxon>
    </lineage>
</organism>
<feature type="region of interest" description="Disordered" evidence="1">
    <location>
        <begin position="73"/>
        <end position="108"/>
    </location>
</feature>
<sequence length="253" mass="27992">MLEQTPPMTQSPWDGSNNQQLFQFPPASSASTTDSYAPRYDTIEETDDTPDWLGGPLTEDLNMVEAPTQRLEQPYQQAQQRYQQPYHHPRQAYPSFDPSASAEFGDLTSPLPFRRHSLAHEPLLSQPQQQSLLMRLSEKRASLSGASPSSSILSAPWSNTSNQNRYNTSTKKEAFGSTIWSATNSPSATQTSFLWDQGTTSSPSYAPSPTSASSSLFPRAQLHSLSEQSVFPTHGVFIHDLSSLNISVSFLVF</sequence>
<accession>A0A1X2HDQ0</accession>
<gene>
    <name evidence="2" type="ORF">BCR43DRAFT_292922</name>
</gene>
<reference evidence="2 3" key="1">
    <citation type="submission" date="2016-07" db="EMBL/GenBank/DDBJ databases">
        <title>Pervasive Adenine N6-methylation of Active Genes in Fungi.</title>
        <authorList>
            <consortium name="DOE Joint Genome Institute"/>
            <person name="Mondo S.J."/>
            <person name="Dannebaum R.O."/>
            <person name="Kuo R.C."/>
            <person name="Labutti K."/>
            <person name="Haridas S."/>
            <person name="Kuo A."/>
            <person name="Salamov A."/>
            <person name="Ahrendt S.R."/>
            <person name="Lipzen A."/>
            <person name="Sullivan W."/>
            <person name="Andreopoulos W.B."/>
            <person name="Clum A."/>
            <person name="Lindquist E."/>
            <person name="Daum C."/>
            <person name="Ramamoorthy G.K."/>
            <person name="Gryganskyi A."/>
            <person name="Culley D."/>
            <person name="Magnuson J.K."/>
            <person name="James T.Y."/>
            <person name="O'Malley M.A."/>
            <person name="Stajich J.E."/>
            <person name="Spatafora J.W."/>
            <person name="Visel A."/>
            <person name="Grigoriev I.V."/>
        </authorList>
    </citation>
    <scope>NUCLEOTIDE SEQUENCE [LARGE SCALE GENOMIC DNA]</scope>
    <source>
        <strain evidence="2 3">NRRL 2496</strain>
    </source>
</reference>
<feature type="region of interest" description="Disordered" evidence="1">
    <location>
        <begin position="1"/>
        <end position="54"/>
    </location>
</feature>
<comment type="caution">
    <text evidence="2">The sequence shown here is derived from an EMBL/GenBank/DDBJ whole genome shotgun (WGS) entry which is preliminary data.</text>
</comment>
<evidence type="ECO:0000313" key="3">
    <source>
        <dbReference type="Proteomes" id="UP000242180"/>
    </source>
</evidence>
<evidence type="ECO:0000313" key="2">
    <source>
        <dbReference type="EMBL" id="ORY96917.1"/>
    </source>
</evidence>
<name>A0A1X2HDQ0_SYNRA</name>
<evidence type="ECO:0000256" key="1">
    <source>
        <dbReference type="SAM" id="MobiDB-lite"/>
    </source>
</evidence>
<dbReference type="Proteomes" id="UP000242180">
    <property type="component" value="Unassembled WGS sequence"/>
</dbReference>
<feature type="region of interest" description="Disordered" evidence="1">
    <location>
        <begin position="144"/>
        <end position="165"/>
    </location>
</feature>
<feature type="compositionally biased region" description="Low complexity" evidence="1">
    <location>
        <begin position="73"/>
        <end position="86"/>
    </location>
</feature>
<dbReference type="InParanoid" id="A0A1X2HDQ0"/>